<dbReference type="GO" id="GO:0004888">
    <property type="term" value="F:transmembrane signaling receptor activity"/>
    <property type="evidence" value="ECO:0007669"/>
    <property type="project" value="InterPro"/>
</dbReference>
<accession>A0A2Y9C763</accession>
<dbReference type="OrthoDB" id="2489132at2"/>
<dbReference type="AlphaFoldDB" id="A0A2Y9C763"/>
<dbReference type="RefSeq" id="WP_109564005.1">
    <property type="nucleotide sequence ID" value="NZ_QGDJ01000003.1"/>
</dbReference>
<keyword evidence="7" id="KW-1185">Reference proteome</keyword>
<protein>
    <submittedName>
        <fullName evidence="6">Methyl-accepting chemotaxis protein</fullName>
    </submittedName>
</protein>
<reference evidence="5 7" key="2">
    <citation type="submission" date="2018-03" db="EMBL/GenBank/DDBJ databases">
        <title>Genomic Encyclopedia of Archaeal and Bacterial Type Strains, Phase II (KMG-II): from individual species to whole genera.</title>
        <authorList>
            <person name="Goeker M."/>
        </authorList>
    </citation>
    <scope>NUCLEOTIDE SEQUENCE [LARGE SCALE GENOMIC DNA]</scope>
    <source>
        <strain evidence="5 7">DSM 25227</strain>
    </source>
</reference>
<evidence type="ECO:0000313" key="6">
    <source>
        <dbReference type="EMBL" id="SSA44493.1"/>
    </source>
</evidence>
<dbReference type="SUPFAM" id="SSF58104">
    <property type="entry name" value="Methyl-accepting chemotaxis protein (MCP) signaling domain"/>
    <property type="match status" value="1"/>
</dbReference>
<dbReference type="Gene3D" id="1.10.287.950">
    <property type="entry name" value="Methyl-accepting chemotaxis protein"/>
    <property type="match status" value="1"/>
</dbReference>
<evidence type="ECO:0000256" key="1">
    <source>
        <dbReference type="ARBA" id="ARBA00023224"/>
    </source>
</evidence>
<dbReference type="PANTHER" id="PTHR32089:SF112">
    <property type="entry name" value="LYSOZYME-LIKE PROTEIN-RELATED"/>
    <property type="match status" value="1"/>
</dbReference>
<evidence type="ECO:0000256" key="2">
    <source>
        <dbReference type="ARBA" id="ARBA00029447"/>
    </source>
</evidence>
<dbReference type="Proteomes" id="UP000245839">
    <property type="component" value="Unassembled WGS sequence"/>
</dbReference>
<dbReference type="GO" id="GO:0006935">
    <property type="term" value="P:chemotaxis"/>
    <property type="evidence" value="ECO:0007669"/>
    <property type="project" value="InterPro"/>
</dbReference>
<evidence type="ECO:0000313" key="7">
    <source>
        <dbReference type="Proteomes" id="UP000245839"/>
    </source>
</evidence>
<dbReference type="InterPro" id="IPR004090">
    <property type="entry name" value="Chemotax_Me-accpt_rcpt"/>
</dbReference>
<evidence type="ECO:0000313" key="8">
    <source>
        <dbReference type="Proteomes" id="UP000251571"/>
    </source>
</evidence>
<feature type="domain" description="Methyl-accepting transducer" evidence="4">
    <location>
        <begin position="39"/>
        <end position="264"/>
    </location>
</feature>
<name>A0A2Y9C763_9RHOB</name>
<dbReference type="GO" id="GO:0007165">
    <property type="term" value="P:signal transduction"/>
    <property type="evidence" value="ECO:0007669"/>
    <property type="project" value="UniProtKB-KW"/>
</dbReference>
<keyword evidence="1 3" id="KW-0807">Transducer</keyword>
<dbReference type="PANTHER" id="PTHR32089">
    <property type="entry name" value="METHYL-ACCEPTING CHEMOTAXIS PROTEIN MCPB"/>
    <property type="match status" value="1"/>
</dbReference>
<sequence length="470" mass="50614">MASSVARAVSAPAPFDGLSQRIVPLGYLVVETLAFLDGLEARSAANLSDVETLRAVGNHISHAIAEVGAGMAQLSAAASEAENAAAERLEAIAVSSERLRRLGEWGTGISARTDALDHVLAEIVAANGQIGRITRQVNILAVNASIEAARAGEAGRGFAIVADAIKELSRQTAQAASGVEESIASLDDWTRMMRDDAARYAGEFAAGIAGADATRQVVGLIAKEMTRARTGIAQVEGSMRRLDHDNQTAQPVYDAIDSNAHAVARELGAARDRAGQMMDTCETLLQRTVESEQEGPDHRFIAYVSGMAARVKDAMERGLNRGLIDRQALFAFDYAPIPGSNPVQHETPFARFIDFAVQDMLEEALEYDPAVVFCAICDRNGYIPTHNRKFSHAPGPDPAWNAAHCRNRRIFSDRAGRKAGANRAPFLLQVYRRDMGAEGFVMMKDISVPLIVAGTHWGGLRMGYREMSAR</sequence>
<evidence type="ECO:0000256" key="3">
    <source>
        <dbReference type="PROSITE-ProRule" id="PRU00284"/>
    </source>
</evidence>
<evidence type="ECO:0000259" key="4">
    <source>
        <dbReference type="PROSITE" id="PS50111"/>
    </source>
</evidence>
<dbReference type="PROSITE" id="PS50111">
    <property type="entry name" value="CHEMOTAXIS_TRANSDUC_2"/>
    <property type="match status" value="1"/>
</dbReference>
<dbReference type="PRINTS" id="PR00260">
    <property type="entry name" value="CHEMTRNSDUCR"/>
</dbReference>
<evidence type="ECO:0000313" key="5">
    <source>
        <dbReference type="EMBL" id="PWJ20416.1"/>
    </source>
</evidence>
<dbReference type="SMART" id="SM00283">
    <property type="entry name" value="MA"/>
    <property type="match status" value="1"/>
</dbReference>
<dbReference type="Proteomes" id="UP000251571">
    <property type="component" value="Unassembled WGS sequence"/>
</dbReference>
<dbReference type="Pfam" id="PF00015">
    <property type="entry name" value="MCPsignal"/>
    <property type="match status" value="1"/>
</dbReference>
<dbReference type="InterPro" id="IPR004089">
    <property type="entry name" value="MCPsignal_dom"/>
</dbReference>
<organism evidence="6 8">
    <name type="scientific">Jannaschia seohaensis</name>
    <dbReference type="NCBI Taxonomy" id="475081"/>
    <lineage>
        <taxon>Bacteria</taxon>
        <taxon>Pseudomonadati</taxon>
        <taxon>Pseudomonadota</taxon>
        <taxon>Alphaproteobacteria</taxon>
        <taxon>Rhodobacterales</taxon>
        <taxon>Roseobacteraceae</taxon>
        <taxon>Jannaschia</taxon>
    </lineage>
</organism>
<dbReference type="EMBL" id="UETC01000003">
    <property type="protein sequence ID" value="SSA44493.1"/>
    <property type="molecule type" value="Genomic_DNA"/>
</dbReference>
<dbReference type="EMBL" id="QGDJ01000003">
    <property type="protein sequence ID" value="PWJ20416.1"/>
    <property type="molecule type" value="Genomic_DNA"/>
</dbReference>
<reference evidence="6 8" key="1">
    <citation type="submission" date="2016-10" db="EMBL/GenBank/DDBJ databases">
        <authorList>
            <person name="Cai Z."/>
        </authorList>
    </citation>
    <scope>NUCLEOTIDE SEQUENCE [LARGE SCALE GENOMIC DNA]</scope>
    <source>
        <strain evidence="6 8">DSM 25227</strain>
    </source>
</reference>
<proteinExistence type="inferred from homology"/>
<comment type="similarity">
    <text evidence="2">Belongs to the methyl-accepting chemotaxis (MCP) protein family.</text>
</comment>
<gene>
    <name evidence="5" type="ORF">BCF38_103233</name>
    <name evidence="6" type="ORF">SAMN05421539_103233</name>
</gene>
<dbReference type="GO" id="GO:0016020">
    <property type="term" value="C:membrane"/>
    <property type="evidence" value="ECO:0007669"/>
    <property type="project" value="InterPro"/>
</dbReference>